<dbReference type="AlphaFoldDB" id="A0A1M4ZDT3"/>
<keyword evidence="4" id="KW-1185">Reference proteome</keyword>
<keyword evidence="1" id="KW-0732">Signal</keyword>
<evidence type="ECO:0000313" key="3">
    <source>
        <dbReference type="EMBL" id="SHF16213.1"/>
    </source>
</evidence>
<evidence type="ECO:0000256" key="1">
    <source>
        <dbReference type="SAM" id="SignalP"/>
    </source>
</evidence>
<feature type="chain" id="PRO_5013200289" evidence="1">
    <location>
        <begin position="26"/>
        <end position="241"/>
    </location>
</feature>
<feature type="signal peptide" evidence="1">
    <location>
        <begin position="1"/>
        <end position="25"/>
    </location>
</feature>
<proteinExistence type="predicted"/>
<feature type="domain" description="Ice-binding protein C-terminal" evidence="2">
    <location>
        <begin position="211"/>
        <end position="234"/>
    </location>
</feature>
<protein>
    <submittedName>
        <fullName evidence="3">VPLPA-CTERM protein sorting domain-containing protein</fullName>
    </submittedName>
</protein>
<dbReference type="InterPro" id="IPR013424">
    <property type="entry name" value="Ice-binding_C"/>
</dbReference>
<organism evidence="3 4">
    <name type="scientific">Desulfacinum infernum DSM 9756</name>
    <dbReference type="NCBI Taxonomy" id="1121391"/>
    <lineage>
        <taxon>Bacteria</taxon>
        <taxon>Pseudomonadati</taxon>
        <taxon>Thermodesulfobacteriota</taxon>
        <taxon>Syntrophobacteria</taxon>
        <taxon>Syntrophobacterales</taxon>
        <taxon>Syntrophobacteraceae</taxon>
        <taxon>Desulfacinum</taxon>
    </lineage>
</organism>
<reference evidence="4" key="1">
    <citation type="submission" date="2016-11" db="EMBL/GenBank/DDBJ databases">
        <authorList>
            <person name="Varghese N."/>
            <person name="Submissions S."/>
        </authorList>
    </citation>
    <scope>NUCLEOTIDE SEQUENCE [LARGE SCALE GENOMIC DNA]</scope>
    <source>
        <strain evidence="4">DSM 9756</strain>
    </source>
</reference>
<gene>
    <name evidence="3" type="ORF">SAMN02745206_01434</name>
</gene>
<sequence>MKRNPLFLLLLFGTFILCLPHPAQSLTLTFGDTHNYWPGWGNGSRDDSQDTIGDPDFTGGTITVEGAFLKQITFSFKEWESGTTWGKLHPGDLFLDVDSDDQWEYVVYSGNWSLYSVDLPLNSATGYLTSGRDNQGYWAGYLIRDDHPIGLGEQPADSALLGTVEFTGWRTPELTFDFGSSIALTLPTDLTLGFTVNCANDVVYETVRVHTPEPASMLLLGTGLVGLAGWAKRRKGQKPQA</sequence>
<accession>A0A1M4ZDT3</accession>
<dbReference type="NCBIfam" id="TIGR02595">
    <property type="entry name" value="PEP_CTERM"/>
    <property type="match status" value="1"/>
</dbReference>
<dbReference type="RefSeq" id="WP_073038314.1">
    <property type="nucleotide sequence ID" value="NZ_FQVB01000012.1"/>
</dbReference>
<dbReference type="EMBL" id="FQVB01000012">
    <property type="protein sequence ID" value="SHF16213.1"/>
    <property type="molecule type" value="Genomic_DNA"/>
</dbReference>
<name>A0A1M4ZDT3_9BACT</name>
<evidence type="ECO:0000313" key="4">
    <source>
        <dbReference type="Proteomes" id="UP000184076"/>
    </source>
</evidence>
<dbReference type="Proteomes" id="UP000184076">
    <property type="component" value="Unassembled WGS sequence"/>
</dbReference>
<dbReference type="Pfam" id="PF07589">
    <property type="entry name" value="PEP-CTERM"/>
    <property type="match status" value="1"/>
</dbReference>
<evidence type="ECO:0000259" key="2">
    <source>
        <dbReference type="Pfam" id="PF07589"/>
    </source>
</evidence>